<sequence length="92" mass="10697">MAFGLRFPFSVITRIRSLINALAFPLVSLVSFTKDYFRTNYFRFKFHHYLPISKFRHRAECAHVPLQWPGCYSQILSTCAVNDTELTVVCCS</sequence>
<name>A0A2M4DQV0_ANODA</name>
<organism evidence="1">
    <name type="scientific">Anopheles darlingi</name>
    <name type="common">Mosquito</name>
    <dbReference type="NCBI Taxonomy" id="43151"/>
    <lineage>
        <taxon>Eukaryota</taxon>
        <taxon>Metazoa</taxon>
        <taxon>Ecdysozoa</taxon>
        <taxon>Arthropoda</taxon>
        <taxon>Hexapoda</taxon>
        <taxon>Insecta</taxon>
        <taxon>Pterygota</taxon>
        <taxon>Neoptera</taxon>
        <taxon>Endopterygota</taxon>
        <taxon>Diptera</taxon>
        <taxon>Nematocera</taxon>
        <taxon>Culicoidea</taxon>
        <taxon>Culicidae</taxon>
        <taxon>Anophelinae</taxon>
        <taxon>Anopheles</taxon>
    </lineage>
</organism>
<accession>A0A2M4DQV0</accession>
<proteinExistence type="predicted"/>
<reference evidence="1" key="1">
    <citation type="submission" date="2018-01" db="EMBL/GenBank/DDBJ databases">
        <title>An insight into the sialome of Amazonian anophelines.</title>
        <authorList>
            <person name="Ribeiro J.M."/>
            <person name="Scarpassa V."/>
            <person name="Calvo E."/>
        </authorList>
    </citation>
    <scope>NUCLEOTIDE SEQUENCE</scope>
</reference>
<dbReference type="EMBL" id="GGFL01015711">
    <property type="protein sequence ID" value="MBW79889.1"/>
    <property type="molecule type" value="Transcribed_RNA"/>
</dbReference>
<evidence type="ECO:0000313" key="1">
    <source>
        <dbReference type="EMBL" id="MBW79889.1"/>
    </source>
</evidence>
<dbReference type="AlphaFoldDB" id="A0A2M4DQV0"/>
<protein>
    <submittedName>
        <fullName evidence="1">Putative secreted protein</fullName>
    </submittedName>
</protein>